<feature type="transmembrane region" description="Helical" evidence="7">
    <location>
        <begin position="143"/>
        <end position="162"/>
    </location>
</feature>
<dbReference type="InterPro" id="IPR050882">
    <property type="entry name" value="Prepilin_peptidase/N-MTase"/>
</dbReference>
<dbReference type="GO" id="GO:0004190">
    <property type="term" value="F:aspartic-type endopeptidase activity"/>
    <property type="evidence" value="ECO:0007669"/>
    <property type="project" value="InterPro"/>
</dbReference>
<feature type="domain" description="Prepilin type IV endopeptidase peptidase" evidence="8">
    <location>
        <begin position="99"/>
        <end position="203"/>
    </location>
</feature>
<dbReference type="Pfam" id="PF06750">
    <property type="entry name" value="A24_N_bact"/>
    <property type="match status" value="1"/>
</dbReference>
<keyword evidence="4 7" id="KW-0812">Transmembrane</keyword>
<dbReference type="InterPro" id="IPR010627">
    <property type="entry name" value="Prepilin_pept_A24_N"/>
</dbReference>
<accession>A0A1F8EG28</accession>
<protein>
    <recommendedName>
        <fullName evidence="12">Prepilin peptidase</fullName>
    </recommendedName>
</protein>
<dbReference type="Pfam" id="PF01478">
    <property type="entry name" value="Peptidase_A24"/>
    <property type="match status" value="1"/>
</dbReference>
<evidence type="ECO:0000259" key="8">
    <source>
        <dbReference type="Pfam" id="PF01478"/>
    </source>
</evidence>
<feature type="transmembrane region" description="Helical" evidence="7">
    <location>
        <begin position="95"/>
        <end position="115"/>
    </location>
</feature>
<name>A0A1F8EG28_9BACT</name>
<evidence type="ECO:0000256" key="1">
    <source>
        <dbReference type="ARBA" id="ARBA00004651"/>
    </source>
</evidence>
<dbReference type="AlphaFoldDB" id="A0A1F8EG28"/>
<evidence type="ECO:0000259" key="9">
    <source>
        <dbReference type="Pfam" id="PF06750"/>
    </source>
</evidence>
<comment type="subcellular location">
    <subcellularLocation>
        <location evidence="1">Cell membrane</location>
        <topology evidence="1">Multi-pass membrane protein</topology>
    </subcellularLocation>
</comment>
<dbReference type="GO" id="GO:0005886">
    <property type="term" value="C:plasma membrane"/>
    <property type="evidence" value="ECO:0007669"/>
    <property type="project" value="UniProtKB-SubCell"/>
</dbReference>
<keyword evidence="5 7" id="KW-1133">Transmembrane helix</keyword>
<dbReference type="GO" id="GO:0006465">
    <property type="term" value="P:signal peptide processing"/>
    <property type="evidence" value="ECO:0007669"/>
    <property type="project" value="TreeGrafter"/>
</dbReference>
<gene>
    <name evidence="10" type="ORF">A2649_01510</name>
</gene>
<dbReference type="PANTHER" id="PTHR30487:SF0">
    <property type="entry name" value="PREPILIN LEADER PEPTIDASE_N-METHYLTRANSFERASE-RELATED"/>
    <property type="match status" value="1"/>
</dbReference>
<dbReference type="InterPro" id="IPR000045">
    <property type="entry name" value="Prepilin_IV_endopep_pep"/>
</dbReference>
<evidence type="ECO:0008006" key="12">
    <source>
        <dbReference type="Google" id="ProtNLM"/>
    </source>
</evidence>
<dbReference type="Gene3D" id="1.20.120.1220">
    <property type="match status" value="1"/>
</dbReference>
<evidence type="ECO:0000313" key="11">
    <source>
        <dbReference type="Proteomes" id="UP000176893"/>
    </source>
</evidence>
<feature type="transmembrane region" description="Helical" evidence="7">
    <location>
        <begin position="121"/>
        <end position="136"/>
    </location>
</feature>
<feature type="transmembrane region" description="Helical" evidence="7">
    <location>
        <begin position="182"/>
        <end position="208"/>
    </location>
</feature>
<dbReference type="Proteomes" id="UP000176893">
    <property type="component" value="Unassembled WGS sequence"/>
</dbReference>
<keyword evidence="6 7" id="KW-0472">Membrane</keyword>
<evidence type="ECO:0000256" key="6">
    <source>
        <dbReference type="ARBA" id="ARBA00023136"/>
    </source>
</evidence>
<feature type="domain" description="Prepilin peptidase A24 N-terminal" evidence="9">
    <location>
        <begin position="3"/>
        <end position="84"/>
    </location>
</feature>
<evidence type="ECO:0000256" key="4">
    <source>
        <dbReference type="ARBA" id="ARBA00022692"/>
    </source>
</evidence>
<evidence type="ECO:0000313" key="10">
    <source>
        <dbReference type="EMBL" id="OGM99018.1"/>
    </source>
</evidence>
<evidence type="ECO:0000256" key="7">
    <source>
        <dbReference type="SAM" id="Phobius"/>
    </source>
</evidence>
<evidence type="ECO:0000256" key="3">
    <source>
        <dbReference type="ARBA" id="ARBA00022475"/>
    </source>
</evidence>
<feature type="transmembrane region" description="Helical" evidence="7">
    <location>
        <begin position="215"/>
        <end position="233"/>
    </location>
</feature>
<feature type="transmembrane region" description="Helical" evidence="7">
    <location>
        <begin position="67"/>
        <end position="86"/>
    </location>
</feature>
<proteinExistence type="inferred from homology"/>
<dbReference type="STRING" id="1802661.A2649_01510"/>
<comment type="caution">
    <text evidence="10">The sequence shown here is derived from an EMBL/GenBank/DDBJ whole genome shotgun (WGS) entry which is preliminary data.</text>
</comment>
<comment type="similarity">
    <text evidence="2">Belongs to the peptidase A24 family.</text>
</comment>
<reference evidence="10 11" key="1">
    <citation type="journal article" date="2016" name="Nat. Commun.">
        <title>Thousands of microbial genomes shed light on interconnected biogeochemical processes in an aquifer system.</title>
        <authorList>
            <person name="Anantharaman K."/>
            <person name="Brown C.T."/>
            <person name="Hug L.A."/>
            <person name="Sharon I."/>
            <person name="Castelle C.J."/>
            <person name="Probst A.J."/>
            <person name="Thomas B.C."/>
            <person name="Singh A."/>
            <person name="Wilkins M.J."/>
            <person name="Karaoz U."/>
            <person name="Brodie E.L."/>
            <person name="Williams K.H."/>
            <person name="Hubbard S.S."/>
            <person name="Banfield J.F."/>
        </authorList>
    </citation>
    <scope>NUCLEOTIDE SEQUENCE [LARGE SCALE GENOMIC DNA]</scope>
</reference>
<sequence length="242" mass="27345">MFLIGLCIGSFLNVVIFRLDKKGGILTGRSECPKCLKRLKWYDLFPVLSHVFLEGKCRNCKNKISPVYLLTELATAFCFLLFYTIYKPSFGVTDLYFLLIIASFVALILFDYLYFWIPDKIILPLIIITALFNYFFRRSEFVSLLLSALILGGIFAIIYLVSKGEWVGFGDIKLLFLVGLVLGYPLGFLSMILSVWIAALVGIGLIILGKANRKTALPFGSFLSGVSILVIIFQNEITDYFF</sequence>
<dbReference type="EMBL" id="MGJB01000006">
    <property type="protein sequence ID" value="OGM99018.1"/>
    <property type="molecule type" value="Genomic_DNA"/>
</dbReference>
<evidence type="ECO:0000256" key="2">
    <source>
        <dbReference type="ARBA" id="ARBA00005801"/>
    </source>
</evidence>
<organism evidence="10 11">
    <name type="scientific">Candidatus Yanofskybacteria bacterium RIFCSPHIGHO2_01_FULL_41_26</name>
    <dbReference type="NCBI Taxonomy" id="1802661"/>
    <lineage>
        <taxon>Bacteria</taxon>
        <taxon>Candidatus Yanofskyibacteriota</taxon>
    </lineage>
</organism>
<keyword evidence="3" id="KW-1003">Cell membrane</keyword>
<dbReference type="PANTHER" id="PTHR30487">
    <property type="entry name" value="TYPE 4 PREPILIN-LIKE PROTEINS LEADER PEPTIDE-PROCESSING ENZYME"/>
    <property type="match status" value="1"/>
</dbReference>
<evidence type="ECO:0000256" key="5">
    <source>
        <dbReference type="ARBA" id="ARBA00022989"/>
    </source>
</evidence>